<evidence type="ECO:0000259" key="3">
    <source>
        <dbReference type="PROSITE" id="PS51782"/>
    </source>
</evidence>
<dbReference type="GO" id="GO:0009279">
    <property type="term" value="C:cell outer membrane"/>
    <property type="evidence" value="ECO:0007669"/>
    <property type="project" value="TreeGrafter"/>
</dbReference>
<dbReference type="PROSITE" id="PS51257">
    <property type="entry name" value="PROKAR_LIPOPROTEIN"/>
    <property type="match status" value="1"/>
</dbReference>
<comment type="caution">
    <text evidence="4">The sequence shown here is derived from an EMBL/GenBank/DDBJ whole genome shotgun (WGS) entry which is preliminary data.</text>
</comment>
<gene>
    <name evidence="4" type="ORF">QE440_003544</name>
</gene>
<reference evidence="4" key="1">
    <citation type="submission" date="2023-08" db="EMBL/GenBank/DDBJ databases">
        <title>Functional and genomic diversity of the sorghum phyllosphere microbiome.</title>
        <authorList>
            <person name="Shade A."/>
        </authorList>
    </citation>
    <scope>NUCLEOTIDE SEQUENCE</scope>
    <source>
        <strain evidence="4">SORGH_AS_0201</strain>
    </source>
</reference>
<dbReference type="InterPro" id="IPR011055">
    <property type="entry name" value="Dup_hybrid_motif"/>
</dbReference>
<dbReference type="InterPro" id="IPR050570">
    <property type="entry name" value="Cell_wall_metabolism_enzyme"/>
</dbReference>
<comment type="similarity">
    <text evidence="1">Belongs to the E.coli NlpD/Haemophilus LppB family.</text>
</comment>
<evidence type="ECO:0000256" key="1">
    <source>
        <dbReference type="ARBA" id="ARBA00038420"/>
    </source>
</evidence>
<feature type="region of interest" description="Disordered" evidence="2">
    <location>
        <begin position="120"/>
        <end position="146"/>
    </location>
</feature>
<dbReference type="EMBL" id="JAVJAF010000001">
    <property type="protein sequence ID" value="MDR6235803.1"/>
    <property type="molecule type" value="Genomic_DNA"/>
</dbReference>
<feature type="region of interest" description="Disordered" evidence="2">
    <location>
        <begin position="158"/>
        <end position="178"/>
    </location>
</feature>
<dbReference type="Pfam" id="PF01476">
    <property type="entry name" value="LysM"/>
    <property type="match status" value="1"/>
</dbReference>
<protein>
    <submittedName>
        <fullName evidence="4">Lipoprotein NlpD</fullName>
    </submittedName>
</protein>
<dbReference type="AlphaFoldDB" id="A0AAJ2BKA6"/>
<name>A0AAJ2BKA6_9PSED</name>
<evidence type="ECO:0000256" key="2">
    <source>
        <dbReference type="SAM" id="MobiDB-lite"/>
    </source>
</evidence>
<feature type="domain" description="LysM" evidence="3">
    <location>
        <begin position="54"/>
        <end position="98"/>
    </location>
</feature>
<organism evidence="4 5">
    <name type="scientific">Pseudomonas oryzihabitans</name>
    <dbReference type="NCBI Taxonomy" id="47885"/>
    <lineage>
        <taxon>Bacteria</taxon>
        <taxon>Pseudomonadati</taxon>
        <taxon>Pseudomonadota</taxon>
        <taxon>Gammaproteobacteria</taxon>
        <taxon>Pseudomonadales</taxon>
        <taxon>Pseudomonadaceae</taxon>
        <taxon>Pseudomonas</taxon>
    </lineage>
</organism>
<feature type="compositionally biased region" description="Low complexity" evidence="2">
    <location>
        <begin position="128"/>
        <end position="146"/>
    </location>
</feature>
<dbReference type="CDD" id="cd12797">
    <property type="entry name" value="M23_peptidase"/>
    <property type="match status" value="1"/>
</dbReference>
<dbReference type="FunFam" id="2.70.70.10:FF:000010">
    <property type="entry name" value="M23 family peptidase"/>
    <property type="match status" value="1"/>
</dbReference>
<dbReference type="Gene3D" id="3.10.350.10">
    <property type="entry name" value="LysM domain"/>
    <property type="match status" value="1"/>
</dbReference>
<dbReference type="InterPro" id="IPR016047">
    <property type="entry name" value="M23ase_b-sheet_dom"/>
</dbReference>
<dbReference type="Proteomes" id="UP001268036">
    <property type="component" value="Unassembled WGS sequence"/>
</dbReference>
<dbReference type="InterPro" id="IPR036779">
    <property type="entry name" value="LysM_dom_sf"/>
</dbReference>
<dbReference type="Gene3D" id="2.70.70.10">
    <property type="entry name" value="Glucose Permease (Domain IIA)"/>
    <property type="match status" value="1"/>
</dbReference>
<dbReference type="PROSITE" id="PS51782">
    <property type="entry name" value="LYSM"/>
    <property type="match status" value="1"/>
</dbReference>
<dbReference type="Pfam" id="PF01551">
    <property type="entry name" value="Peptidase_M23"/>
    <property type="match status" value="1"/>
</dbReference>
<dbReference type="GO" id="GO:0032153">
    <property type="term" value="C:cell division site"/>
    <property type="evidence" value="ECO:0007669"/>
    <property type="project" value="TreeGrafter"/>
</dbReference>
<dbReference type="InterPro" id="IPR018392">
    <property type="entry name" value="LysM"/>
</dbReference>
<evidence type="ECO:0000313" key="4">
    <source>
        <dbReference type="EMBL" id="MDR6235803.1"/>
    </source>
</evidence>
<sequence>MKARAQGFPGRGRAGWLAGLLVALLLTGCSTSGSRAPVVERGDSRGGVPQVTSGQYRVKRGDTLFSIASRNGWEWRALAAQNGLSAPYVIHVGQVIRFGSGSPATASSSSRIIRRPATVATGPATGHPVATPVPTSPPVTSNPSAATPVVTANLPEAPPPTPVTPAQTPTRDVPQSAAGWAWPTKGTLISRFSASSTLNKGIDIAGQEGQPVMAAADGTVVYAGNGLRGYGELVIIKHSETYVSAYGHNRRLLVREGERVKIGQTIAEMGSTGTDRVKLHFEIRRQGKPVDPLQFLPNR</sequence>
<dbReference type="SUPFAM" id="SSF51261">
    <property type="entry name" value="Duplicated hybrid motif"/>
    <property type="match status" value="1"/>
</dbReference>
<dbReference type="CDD" id="cd00118">
    <property type="entry name" value="LysM"/>
    <property type="match status" value="1"/>
</dbReference>
<accession>A0AAJ2BKA6</accession>
<keyword evidence="4" id="KW-0449">Lipoprotein</keyword>
<dbReference type="PANTHER" id="PTHR21666">
    <property type="entry name" value="PEPTIDASE-RELATED"/>
    <property type="match status" value="1"/>
</dbReference>
<dbReference type="SMART" id="SM00257">
    <property type="entry name" value="LysM"/>
    <property type="match status" value="1"/>
</dbReference>
<dbReference type="GO" id="GO:0004222">
    <property type="term" value="F:metalloendopeptidase activity"/>
    <property type="evidence" value="ECO:0007669"/>
    <property type="project" value="TreeGrafter"/>
</dbReference>
<proteinExistence type="inferred from homology"/>
<evidence type="ECO:0000313" key="5">
    <source>
        <dbReference type="Proteomes" id="UP001268036"/>
    </source>
</evidence>
<dbReference type="PANTHER" id="PTHR21666:SF263">
    <property type="entry name" value="MUREIN HYDROLASE ACTIVATOR NLPD"/>
    <property type="match status" value="1"/>
</dbReference>